<dbReference type="InterPro" id="IPR002822">
    <property type="entry name" value="Ni_insertion"/>
</dbReference>
<gene>
    <name evidence="2" type="ORF">SAMN05518846_114167</name>
</gene>
<dbReference type="Pfam" id="PF01969">
    <property type="entry name" value="Ni_insertion"/>
    <property type="match status" value="1"/>
</dbReference>
<organism evidence="2 3">
    <name type="scientific">Brevibacillus centrosporus</name>
    <dbReference type="NCBI Taxonomy" id="54910"/>
    <lineage>
        <taxon>Bacteria</taxon>
        <taxon>Bacillati</taxon>
        <taxon>Bacillota</taxon>
        <taxon>Bacilli</taxon>
        <taxon>Bacillales</taxon>
        <taxon>Paenibacillaceae</taxon>
        <taxon>Brevibacillus</taxon>
    </lineage>
</organism>
<protein>
    <recommendedName>
        <fullName evidence="4">TIGR00299 family protein</fullName>
    </recommendedName>
</protein>
<keyword evidence="1" id="KW-0533">Nickel</keyword>
<name>A0A1I4A7Q7_9BACL</name>
<proteinExistence type="predicted"/>
<dbReference type="Gene3D" id="3.30.70.1380">
    <property type="entry name" value="Transcriptional regulatory protein pf0864 domain like"/>
    <property type="match status" value="1"/>
</dbReference>
<evidence type="ECO:0000256" key="1">
    <source>
        <dbReference type="ARBA" id="ARBA00022596"/>
    </source>
</evidence>
<accession>A0A1I4A7Q7</accession>
<dbReference type="STRING" id="1884381.SAMN05518846_114167"/>
<dbReference type="Gene3D" id="3.10.20.300">
    <property type="entry name" value="mk0293 like domain"/>
    <property type="match status" value="1"/>
</dbReference>
<evidence type="ECO:0008006" key="4">
    <source>
        <dbReference type="Google" id="ProtNLM"/>
    </source>
</evidence>
<dbReference type="PANTHER" id="PTHR36566:SF1">
    <property type="entry name" value="PYRIDINIUM-3,5-BISTHIOCARBOXYLIC ACID MONONUCLEOTIDE NICKEL INSERTION PROTEIN"/>
    <property type="match status" value="1"/>
</dbReference>
<reference evidence="3" key="1">
    <citation type="submission" date="2016-10" db="EMBL/GenBank/DDBJ databases">
        <authorList>
            <person name="Varghese N."/>
            <person name="Submissions S."/>
        </authorList>
    </citation>
    <scope>NUCLEOTIDE SEQUENCE [LARGE SCALE GENOMIC DNA]</scope>
    <source>
        <strain evidence="3">OK042</strain>
    </source>
</reference>
<dbReference type="RefSeq" id="WP_258957819.1">
    <property type="nucleotide sequence ID" value="NZ_FORT01000014.1"/>
</dbReference>
<dbReference type="EMBL" id="FORT01000014">
    <property type="protein sequence ID" value="SFK51846.1"/>
    <property type="molecule type" value="Genomic_DNA"/>
</dbReference>
<dbReference type="AlphaFoldDB" id="A0A1I4A7Q7"/>
<sequence>MKLVIRADAPLMLQGLIEPLKRLGIWSDQKHPEGIAVGNRLQEQAQKRRAECPDAAWDEAQWAAEEAALLMIMAHCPSDGHMVSWFLQRLMVPADIPLSFLELLTGWEIREKAQWRRESISLHAILWLKEMGAKPMPQLHGTLLRIERGDDLAVLVMDEDFVGEKEIPTLLEHRDHSVEHVDEGMQIMQVNLDDSSPEWLAYVLEQCMRAGANDVHFLPVTMKKSRPGTLLQVMCYQSAAEAIKTILFSETTTFGIRTFPVACHRLARRFATVQTQWGEVQVKLGYHRGKRVQVAPEYAVCAQLAEAAQVPLKQVYQEAIRLAVEKVL</sequence>
<keyword evidence="3" id="KW-1185">Reference proteome</keyword>
<evidence type="ECO:0000313" key="2">
    <source>
        <dbReference type="EMBL" id="SFK51846.1"/>
    </source>
</evidence>
<dbReference type="Proteomes" id="UP000198915">
    <property type="component" value="Unassembled WGS sequence"/>
</dbReference>
<dbReference type="PANTHER" id="PTHR36566">
    <property type="entry name" value="NICKEL INSERTION PROTEIN-RELATED"/>
    <property type="match status" value="1"/>
</dbReference>
<evidence type="ECO:0000313" key="3">
    <source>
        <dbReference type="Proteomes" id="UP000198915"/>
    </source>
</evidence>